<dbReference type="Proteomes" id="UP000215539">
    <property type="component" value="Chromosome 1"/>
</dbReference>
<reference evidence="3 5" key="2">
    <citation type="submission" date="2017-06" db="EMBL/GenBank/DDBJ databases">
        <authorList>
            <consortium name="Pathogen Informatics"/>
        </authorList>
    </citation>
    <scope>NUCLEOTIDE SEQUENCE [LARGE SCALE GENOMIC DNA]</scope>
    <source>
        <strain evidence="3 5">NCTC12947</strain>
    </source>
</reference>
<evidence type="ECO:0000313" key="3">
    <source>
        <dbReference type="EMBL" id="SNV15334.1"/>
    </source>
</evidence>
<feature type="signal peptide" evidence="1">
    <location>
        <begin position="1"/>
        <end position="22"/>
    </location>
</feature>
<reference evidence="2 4" key="1">
    <citation type="submission" date="2016-02" db="EMBL/GenBank/DDBJ databases">
        <authorList>
            <person name="Holder M.E."/>
            <person name="Ajami N.J."/>
            <person name="Petrosino J.F."/>
        </authorList>
    </citation>
    <scope>NUCLEOTIDE SEQUENCE [LARGE SCALE GENOMIC DNA]</scope>
    <source>
        <strain evidence="2 4">CCUG 32990</strain>
    </source>
</reference>
<protein>
    <submittedName>
        <fullName evidence="2">Toxin-antitoxin system protein</fullName>
    </submittedName>
</protein>
<dbReference type="KEGG" id="chg:AXF12_10525"/>
<evidence type="ECO:0000313" key="2">
    <source>
        <dbReference type="EMBL" id="AMD86277.1"/>
    </source>
</evidence>
<dbReference type="EMBL" id="CP014227">
    <property type="protein sequence ID" value="AMD86277.1"/>
    <property type="molecule type" value="Genomic_DNA"/>
</dbReference>
<evidence type="ECO:0000313" key="5">
    <source>
        <dbReference type="Proteomes" id="UP000215539"/>
    </source>
</evidence>
<evidence type="ECO:0000256" key="1">
    <source>
        <dbReference type="SAM" id="SignalP"/>
    </source>
</evidence>
<proteinExistence type="predicted"/>
<organism evidence="3 5">
    <name type="scientific">Capnocytophaga haemolytica</name>
    <dbReference type="NCBI Taxonomy" id="45243"/>
    <lineage>
        <taxon>Bacteria</taxon>
        <taxon>Pseudomonadati</taxon>
        <taxon>Bacteroidota</taxon>
        <taxon>Flavobacteriia</taxon>
        <taxon>Flavobacteriales</taxon>
        <taxon>Flavobacteriaceae</taxon>
        <taxon>Capnocytophaga</taxon>
    </lineage>
</organism>
<dbReference type="Proteomes" id="UP000065822">
    <property type="component" value="Chromosome"/>
</dbReference>
<dbReference type="PROSITE" id="PS51257">
    <property type="entry name" value="PROKAR_LIPOPROTEIN"/>
    <property type="match status" value="1"/>
</dbReference>
<dbReference type="EMBL" id="LT906449">
    <property type="protein sequence ID" value="SNV15334.1"/>
    <property type="molecule type" value="Genomic_DNA"/>
</dbReference>
<gene>
    <name evidence="2" type="ORF">AXF12_10525</name>
    <name evidence="3" type="ORF">SAMEA44541418_02051</name>
</gene>
<keyword evidence="4" id="KW-1185">Reference proteome</keyword>
<sequence>MKLNSKVLFVAAAILSSISCSKGDLDQRFSDDPLSKIDTPRQGNVQKNKENKWDFTSTEGWVTANQGDNANKDNSSIEDCVDCSDKKALKIYTQANTHQRQKLKTKKRFGAGLYTWRTYISDLGIGERASIGSWIWNSDKHELDFEVGSGTSKERKELGLADDEVIAYITSQANPYLHQKVRIKKNAWHTFQIDLKMIGRNYLASWMIDGVKYAEQQLKFGQEYPFHIFCSTENLKFVGDSTPTKDNYGLWDYVTYQPYPYSIDPAEPSKQQNPIDAPEEPDAGKTVKWFFNSMPAAWKTWTNVGADGAAFNKIAGGKLVLGGNGYCKTSKIEYASQVGYGKYTWAMSFPEVKKALKFQAGGTFYSEVGGEKAITIMAWYGPEEERKRLGAKENQLLLRVYSGNPSIESYVAVLDPNKEYRLGIELKNEGGVYKISFFLDDKLIPNTSVTANYGADAVKFAFITSMETNRGWMPGEAIGNKPDDTIEAKVNYIEYTAY</sequence>
<name>A0AAX2H054_9FLAO</name>
<accession>A0AAX2H054</accession>
<keyword evidence="1" id="KW-0732">Signal</keyword>
<evidence type="ECO:0000313" key="4">
    <source>
        <dbReference type="Proteomes" id="UP000065822"/>
    </source>
</evidence>
<dbReference type="AlphaFoldDB" id="A0AAX2H054"/>
<feature type="chain" id="PRO_5043948587" evidence="1">
    <location>
        <begin position="23"/>
        <end position="498"/>
    </location>
</feature>